<feature type="region of interest" description="Disordered" evidence="1">
    <location>
        <begin position="86"/>
        <end position="120"/>
    </location>
</feature>
<protein>
    <submittedName>
        <fullName evidence="3">Helix-turn-helix domain-containing protein</fullName>
    </submittedName>
</protein>
<dbReference type="InterPro" id="IPR010982">
    <property type="entry name" value="Lambda_DNA-bd_dom_sf"/>
</dbReference>
<feature type="compositionally biased region" description="Basic and acidic residues" evidence="1">
    <location>
        <begin position="86"/>
        <end position="97"/>
    </location>
</feature>
<proteinExistence type="predicted"/>
<dbReference type="SUPFAM" id="SSF47413">
    <property type="entry name" value="lambda repressor-like DNA-binding domains"/>
    <property type="match status" value="1"/>
</dbReference>
<dbReference type="Pfam" id="PF13560">
    <property type="entry name" value="HTH_31"/>
    <property type="match status" value="1"/>
</dbReference>
<sequence>MPQKPKPLDDTESMAHWFGMELRNWRRARRISAEALGVKVHLSGASIVKIEKADRSCNAHLATALDDALDAGGALRRLWRRVEEDADKRRADADKPINGKGASSAATAMEGRRAQAAGMPDTDPLDFLNRSLSSMERRAFLAAGGIAVLDPASFGDLIRETVHAQLPDVVRPEDLEQVRAAAENHASWDNLYGGGGIVRTAAFGQLAWAQGLLDVTCPSKYEAELFTVVGHLAIVMGASAFDAYEHGNAARLLDFGAQCAERVGNWHLRAFALNWRSRQAIWCGSSDKGLTYADMGLVRADRLTPRERAMLHIARARAWAKIGNQQETLTAIGQSDEAFSLAEDGEDASWLAYYDYAQHHGDTGHAAFDIALLPGQSPRLAIERLETAIDNHADAYVRSRALSGTKLGTLTMATGDPQEAVCIAHRALDEIGQLRSRRAVTDVQDLARASAKYAKNSEVAGLRERIWRTVPAC</sequence>
<evidence type="ECO:0000313" key="3">
    <source>
        <dbReference type="EMBL" id="NEW73728.1"/>
    </source>
</evidence>
<evidence type="ECO:0000259" key="2">
    <source>
        <dbReference type="SMART" id="SM00530"/>
    </source>
</evidence>
<organism evidence="3 4">
    <name type="scientific">Streptomyces rhizosphaericus</name>
    <dbReference type="NCBI Taxonomy" id="114699"/>
    <lineage>
        <taxon>Bacteria</taxon>
        <taxon>Bacillati</taxon>
        <taxon>Actinomycetota</taxon>
        <taxon>Actinomycetes</taxon>
        <taxon>Kitasatosporales</taxon>
        <taxon>Streptomycetaceae</taxon>
        <taxon>Streptomyces</taxon>
        <taxon>Streptomyces violaceusniger group</taxon>
    </lineage>
</organism>
<evidence type="ECO:0000313" key="4">
    <source>
        <dbReference type="Proteomes" id="UP000476310"/>
    </source>
</evidence>
<dbReference type="GO" id="GO:0003677">
    <property type="term" value="F:DNA binding"/>
    <property type="evidence" value="ECO:0007669"/>
    <property type="project" value="InterPro"/>
</dbReference>
<dbReference type="InterPro" id="IPR001387">
    <property type="entry name" value="Cro/C1-type_HTH"/>
</dbReference>
<dbReference type="SMART" id="SM00530">
    <property type="entry name" value="HTH_XRE"/>
    <property type="match status" value="1"/>
</dbReference>
<dbReference type="EMBL" id="JAAIKT010000035">
    <property type="protein sequence ID" value="NEW73728.1"/>
    <property type="molecule type" value="Genomic_DNA"/>
</dbReference>
<gene>
    <name evidence="3" type="ORF">G4H13_26045</name>
</gene>
<dbReference type="AlphaFoldDB" id="A0A6G4AKF6"/>
<feature type="domain" description="HTH cro/C1-type" evidence="2">
    <location>
        <begin position="21"/>
        <end position="76"/>
    </location>
</feature>
<comment type="caution">
    <text evidence="3">The sequence shown here is derived from an EMBL/GenBank/DDBJ whole genome shotgun (WGS) entry which is preliminary data.</text>
</comment>
<evidence type="ECO:0000256" key="1">
    <source>
        <dbReference type="SAM" id="MobiDB-lite"/>
    </source>
</evidence>
<keyword evidence="4" id="KW-1185">Reference proteome</keyword>
<name>A0A6G4AKF6_9ACTN</name>
<accession>A0A6G4AKF6</accession>
<dbReference type="RefSeq" id="WP_164430961.1">
    <property type="nucleotide sequence ID" value="NZ_JAAIKT010000035.1"/>
</dbReference>
<dbReference type="Proteomes" id="UP000476310">
    <property type="component" value="Unassembled WGS sequence"/>
</dbReference>
<reference evidence="3" key="1">
    <citation type="submission" date="2020-02" db="EMBL/GenBank/DDBJ databases">
        <title>A new Streptomyces sp. for controlling soil-borne diseases.</title>
        <authorList>
            <person name="Li X."/>
            <person name="Tian Y."/>
            <person name="Gao K."/>
        </authorList>
    </citation>
    <scope>NUCLEOTIDE SEQUENCE [LARGE SCALE GENOMIC DNA]</scope>
    <source>
        <strain evidence="3">0250</strain>
    </source>
</reference>